<dbReference type="SUPFAM" id="SSF53300">
    <property type="entry name" value="vWA-like"/>
    <property type="match status" value="1"/>
</dbReference>
<dbReference type="PROSITE" id="PS50234">
    <property type="entry name" value="VWFA"/>
    <property type="match status" value="1"/>
</dbReference>
<evidence type="ECO:0000313" key="4">
    <source>
        <dbReference type="Proteomes" id="UP000325289"/>
    </source>
</evidence>
<feature type="transmembrane region" description="Helical" evidence="1">
    <location>
        <begin position="42"/>
        <end position="66"/>
    </location>
</feature>
<organism evidence="3 4">
    <name type="scientific">Roseivivax sediminis</name>
    <dbReference type="NCBI Taxonomy" id="936889"/>
    <lineage>
        <taxon>Bacteria</taxon>
        <taxon>Pseudomonadati</taxon>
        <taxon>Pseudomonadota</taxon>
        <taxon>Alphaproteobacteria</taxon>
        <taxon>Rhodobacterales</taxon>
        <taxon>Roseobacteraceae</taxon>
        <taxon>Roseivivax</taxon>
    </lineage>
</organism>
<keyword evidence="1" id="KW-1133">Transmembrane helix</keyword>
<dbReference type="InterPro" id="IPR028087">
    <property type="entry name" value="Tad_N"/>
</dbReference>
<dbReference type="Gene3D" id="3.40.50.410">
    <property type="entry name" value="von Willebrand factor, type A domain"/>
    <property type="match status" value="1"/>
</dbReference>
<proteinExistence type="predicted"/>
<gene>
    <name evidence="3" type="ORF">SAMN04515678_101153</name>
</gene>
<dbReference type="AlphaFoldDB" id="A0A1I1SR08"/>
<keyword evidence="1" id="KW-0472">Membrane</keyword>
<accession>A0A1I1SR08</accession>
<dbReference type="EMBL" id="FOMS01000001">
    <property type="protein sequence ID" value="SFD45500.1"/>
    <property type="molecule type" value="Genomic_DNA"/>
</dbReference>
<keyword evidence="1" id="KW-0812">Transmembrane</keyword>
<evidence type="ECO:0000256" key="1">
    <source>
        <dbReference type="SAM" id="Phobius"/>
    </source>
</evidence>
<feature type="domain" description="VWFA" evidence="2">
    <location>
        <begin position="162"/>
        <end position="479"/>
    </location>
</feature>
<dbReference type="Proteomes" id="UP000325289">
    <property type="component" value="Unassembled WGS sequence"/>
</dbReference>
<keyword evidence="4" id="KW-1185">Reference proteome</keyword>
<dbReference type="InterPro" id="IPR002035">
    <property type="entry name" value="VWF_A"/>
</dbReference>
<name>A0A1I1SR08_9RHOB</name>
<evidence type="ECO:0000259" key="2">
    <source>
        <dbReference type="PROSITE" id="PS50234"/>
    </source>
</evidence>
<sequence length="483" mass="54091">MRIELPRCRGTASAGRSARALRQARRDWPAPLRAFVRDESGALSITMIFTSLILVAVGGIGVDLIIAEYKRVNVQNTLDRAVLAAADLEQVLDPDVVVRDYFDKMALDGTLTSVRSQEGLNFKDVTGTADMEVPANFTRLLGQQSYRTGGTAQAVERIANVEISLVLDISGSMVSNNKMANLKTAANTFIDTVLSDENDDLVSVTLVPYSEHVNAGPDVASHFNVDWRHGYSHCLEIDGNQFDSTELDMSVTYEQAQHFQWNYPGYNERSDTVCPRYSYERIRAFSQDAGALKSQISQFQPRAGTSIFLGMKWATAFLSPEHRPLVSAMAAEGDVDSTFANRPADWDDENTLKTIVLMTDGQHDRSYRISDWAYDSSSEVSHWNQYNLWYYLNRHVNSYYHSQFYYQKYNAGMGDGLMDRICDAAKAEGIVIWSIGFEVSDHGADVMRSCASSPAHFYRVDGLEIEDAFYSIARAINQLRLVQ</sequence>
<evidence type="ECO:0000313" key="3">
    <source>
        <dbReference type="EMBL" id="SFD45500.1"/>
    </source>
</evidence>
<dbReference type="InterPro" id="IPR036465">
    <property type="entry name" value="vWFA_dom_sf"/>
</dbReference>
<dbReference type="Pfam" id="PF13400">
    <property type="entry name" value="Tad"/>
    <property type="match status" value="1"/>
</dbReference>
<dbReference type="OrthoDB" id="7522752at2"/>
<reference evidence="3 4" key="1">
    <citation type="submission" date="2016-10" db="EMBL/GenBank/DDBJ databases">
        <authorList>
            <person name="Varghese N."/>
            <person name="Submissions S."/>
        </authorList>
    </citation>
    <scope>NUCLEOTIDE SEQUENCE [LARGE SCALE GENOMIC DNA]</scope>
    <source>
        <strain evidence="4">YIM D21,KCTC 23444,ACCC 10710</strain>
    </source>
</reference>
<protein>
    <submittedName>
        <fullName evidence="3">Flp pilus assembly protein TadG</fullName>
    </submittedName>
</protein>